<dbReference type="PANTHER" id="PTHR43802:SF1">
    <property type="entry name" value="IP11341P-RELATED"/>
    <property type="match status" value="1"/>
</dbReference>
<proteinExistence type="inferred from homology"/>
<dbReference type="InterPro" id="IPR001753">
    <property type="entry name" value="Enoyl-CoA_hydra/iso"/>
</dbReference>
<reference evidence="4" key="1">
    <citation type="journal article" date="2017" name="Nat. Microbiol.">
        <title>Global analysis of biosynthetic gene clusters reveals vast potential of secondary metabolite production in Penicillium species.</title>
        <authorList>
            <person name="Nielsen J.C."/>
            <person name="Grijseels S."/>
            <person name="Prigent S."/>
            <person name="Ji B."/>
            <person name="Dainat J."/>
            <person name="Nielsen K.F."/>
            <person name="Frisvad J.C."/>
            <person name="Workman M."/>
            <person name="Nielsen J."/>
        </authorList>
    </citation>
    <scope>NUCLEOTIDE SEQUENCE [LARGE SCALE GENOMIC DNA]</scope>
    <source>
        <strain evidence="4">IBT 13039</strain>
    </source>
</reference>
<feature type="region of interest" description="Disordered" evidence="2">
    <location>
        <begin position="132"/>
        <end position="152"/>
    </location>
</feature>
<dbReference type="EMBL" id="MOOB01000005">
    <property type="protein sequence ID" value="OQE93608.1"/>
    <property type="molecule type" value="Genomic_DNA"/>
</dbReference>
<dbReference type="Proteomes" id="UP000191691">
    <property type="component" value="Unassembled WGS sequence"/>
</dbReference>
<dbReference type="CDD" id="cd06558">
    <property type="entry name" value="crotonase-like"/>
    <property type="match status" value="1"/>
</dbReference>
<protein>
    <recommendedName>
        <fullName evidence="5">Enoyl-CoA hydratase</fullName>
    </recommendedName>
</protein>
<dbReference type="OMA" id="NPVICAI"/>
<evidence type="ECO:0008006" key="5">
    <source>
        <dbReference type="Google" id="ProtNLM"/>
    </source>
</evidence>
<comment type="similarity">
    <text evidence="1">Belongs to the enoyl-CoA hydratase/isomerase family.</text>
</comment>
<evidence type="ECO:0000313" key="4">
    <source>
        <dbReference type="Proteomes" id="UP000191691"/>
    </source>
</evidence>
<accession>A0A1V6Z260</accession>
<dbReference type="PANTHER" id="PTHR43802">
    <property type="entry name" value="ENOYL-COA HYDRATASE"/>
    <property type="match status" value="1"/>
</dbReference>
<feature type="compositionally biased region" description="Basic and acidic residues" evidence="2">
    <location>
        <begin position="141"/>
        <end position="152"/>
    </location>
</feature>
<evidence type="ECO:0000313" key="3">
    <source>
        <dbReference type="EMBL" id="OQE93608.1"/>
    </source>
</evidence>
<dbReference type="AlphaFoldDB" id="A0A1V6Z260"/>
<name>A0A1V6Z260_PENNA</name>
<dbReference type="SUPFAM" id="SSF52096">
    <property type="entry name" value="ClpP/crotonase"/>
    <property type="match status" value="1"/>
</dbReference>
<evidence type="ECO:0000256" key="2">
    <source>
        <dbReference type="SAM" id="MobiDB-lite"/>
    </source>
</evidence>
<dbReference type="STRING" id="60175.A0A1V6Z260"/>
<dbReference type="Gene3D" id="1.10.287.2460">
    <property type="match status" value="1"/>
</dbReference>
<gene>
    <name evidence="3" type="ORF">PENNAL_c0005G00665</name>
</gene>
<dbReference type="InterPro" id="IPR029045">
    <property type="entry name" value="ClpP/crotonase-like_dom_sf"/>
</dbReference>
<sequence>MGPSRLIIKNPVICAISGYAVAGGLELSLLADMRVVEEDAVFGVFCRRWGVPLIDGGTIRLQAIVGRSGWFLKKNHKGIGIAKQLITFPELCLNTDRQSCYYSAYEAPSFQDAMSQEFNAGSRVISQETTAGAAKFSKGSGRHDSFKDHSKL</sequence>
<organism evidence="3 4">
    <name type="scientific">Penicillium nalgiovense</name>
    <dbReference type="NCBI Taxonomy" id="60175"/>
    <lineage>
        <taxon>Eukaryota</taxon>
        <taxon>Fungi</taxon>
        <taxon>Dikarya</taxon>
        <taxon>Ascomycota</taxon>
        <taxon>Pezizomycotina</taxon>
        <taxon>Eurotiomycetes</taxon>
        <taxon>Eurotiomycetidae</taxon>
        <taxon>Eurotiales</taxon>
        <taxon>Aspergillaceae</taxon>
        <taxon>Penicillium</taxon>
    </lineage>
</organism>
<comment type="caution">
    <text evidence="3">The sequence shown here is derived from an EMBL/GenBank/DDBJ whole genome shotgun (WGS) entry which is preliminary data.</text>
</comment>
<dbReference type="Gene3D" id="3.90.226.10">
    <property type="entry name" value="2-enoyl-CoA Hydratase, Chain A, domain 1"/>
    <property type="match status" value="1"/>
</dbReference>
<keyword evidence="4" id="KW-1185">Reference proteome</keyword>
<evidence type="ECO:0000256" key="1">
    <source>
        <dbReference type="ARBA" id="ARBA00005254"/>
    </source>
</evidence>
<dbReference type="Pfam" id="PF00378">
    <property type="entry name" value="ECH_1"/>
    <property type="match status" value="1"/>
</dbReference>